<evidence type="ECO:0000313" key="2">
    <source>
        <dbReference type="Proteomes" id="UP000825935"/>
    </source>
</evidence>
<proteinExistence type="predicted"/>
<accession>A0A8T2R167</accession>
<evidence type="ECO:0000313" key="1">
    <source>
        <dbReference type="EMBL" id="KAH7289461.1"/>
    </source>
</evidence>
<gene>
    <name evidence="1" type="ORF">KP509_30G003000</name>
</gene>
<organism evidence="1 2">
    <name type="scientific">Ceratopteris richardii</name>
    <name type="common">Triangle waterfern</name>
    <dbReference type="NCBI Taxonomy" id="49495"/>
    <lineage>
        <taxon>Eukaryota</taxon>
        <taxon>Viridiplantae</taxon>
        <taxon>Streptophyta</taxon>
        <taxon>Embryophyta</taxon>
        <taxon>Tracheophyta</taxon>
        <taxon>Polypodiopsida</taxon>
        <taxon>Polypodiidae</taxon>
        <taxon>Polypodiales</taxon>
        <taxon>Pteridineae</taxon>
        <taxon>Pteridaceae</taxon>
        <taxon>Parkerioideae</taxon>
        <taxon>Ceratopteris</taxon>
    </lineage>
</organism>
<protein>
    <submittedName>
        <fullName evidence="1">Uncharacterized protein</fullName>
    </submittedName>
</protein>
<dbReference type="Proteomes" id="UP000825935">
    <property type="component" value="Chromosome 30"/>
</dbReference>
<dbReference type="AlphaFoldDB" id="A0A8T2R167"/>
<sequence length="90" mass="10367">MWYALSSAPPRSYMAMMSAICEDGKCSALETDEEARSISLPAFQQHVSSCKYVSILLLRHANRYEKKVLEALELFKLTRKASNRICWTQY</sequence>
<dbReference type="EMBL" id="CM035435">
    <property type="protein sequence ID" value="KAH7289461.1"/>
    <property type="molecule type" value="Genomic_DNA"/>
</dbReference>
<reference evidence="1" key="1">
    <citation type="submission" date="2021-08" db="EMBL/GenBank/DDBJ databases">
        <title>WGS assembly of Ceratopteris richardii.</title>
        <authorList>
            <person name="Marchant D.B."/>
            <person name="Chen G."/>
            <person name="Jenkins J."/>
            <person name="Shu S."/>
            <person name="Leebens-Mack J."/>
            <person name="Grimwood J."/>
            <person name="Schmutz J."/>
            <person name="Soltis P."/>
            <person name="Soltis D."/>
            <person name="Chen Z.-H."/>
        </authorList>
    </citation>
    <scope>NUCLEOTIDE SEQUENCE</scope>
    <source>
        <strain evidence="1">Whitten #5841</strain>
        <tissue evidence="1">Leaf</tissue>
    </source>
</reference>
<comment type="caution">
    <text evidence="1">The sequence shown here is derived from an EMBL/GenBank/DDBJ whole genome shotgun (WGS) entry which is preliminary data.</text>
</comment>
<name>A0A8T2R167_CERRI</name>
<keyword evidence="2" id="KW-1185">Reference proteome</keyword>